<evidence type="ECO:0000256" key="12">
    <source>
        <dbReference type="PIRSR" id="PIRSR602403-1"/>
    </source>
</evidence>
<comment type="cofactor">
    <cofactor evidence="1 12">
        <name>heme</name>
        <dbReference type="ChEBI" id="CHEBI:30413"/>
    </cofactor>
</comment>
<keyword evidence="10" id="KW-0503">Monooxygenase</keyword>
<dbReference type="GO" id="GO:1902181">
    <property type="term" value="P:verruculogen biosynthetic process"/>
    <property type="evidence" value="ECO:0007669"/>
    <property type="project" value="UniProtKB-ARBA"/>
</dbReference>
<feature type="binding site" description="axial binding residue" evidence="12">
    <location>
        <position position="486"/>
    </location>
    <ligand>
        <name>heme</name>
        <dbReference type="ChEBI" id="CHEBI:30413"/>
    </ligand>
    <ligandPart>
        <name>Fe</name>
        <dbReference type="ChEBI" id="CHEBI:18248"/>
    </ligandPart>
</feature>
<sequence length="546" mass="62164">MSVTYLPLIVASAGVASHLFFFRLGEHYLYPTRYLQAFLLGCIVTTVARSHYGNIPTREAVAFTAKYASLYLAGLYTSLVVYRLFFNPLNKIPGPYWARLSRFDLVFRVAGKRNLHKHLLAMHQKYGKFVRLDPYGISVTHPDGVEVISGVKSRCTKSEWYDADSPRISMHTCRDRAQHDRRRRIWSPAFSDKALRGYENRVQKYNDLFLQKVEESKGGPMNVSKWFNLYSFDVMGDLAFGASYQCLESGEMHWAIKLLNDGMDVLGFWLPCWLFRTLLTIPGATTDHWRFLNYCAEQLEQRMKMQGKLENPDISHTLIEHYNKSDPATQKAQKPMLEGDSRLIIVAGSDTTAATLVHLFYYIATEKGLIDRLREELDGLAKPEEKIDALKIKDAPLLNGAINEALRLNPAVPSGVFRETPKEGVEIAGVYIPGNTVIQMPQYVMGRDPDLYPQPLEFIPERHFSRPELIRHKDAFHPFSAGPYNCIGKNLAYMEIRLLTANIIRKYDVRLADGETGESLLTGTHDHFTLGLGPLDLCFEPRRTVS</sequence>
<feature type="transmembrane region" description="Helical" evidence="13">
    <location>
        <begin position="6"/>
        <end position="22"/>
    </location>
</feature>
<dbReference type="InterPro" id="IPR001128">
    <property type="entry name" value="Cyt_P450"/>
</dbReference>
<keyword evidence="5 13" id="KW-0812">Transmembrane</keyword>
<dbReference type="GO" id="GO:0016020">
    <property type="term" value="C:membrane"/>
    <property type="evidence" value="ECO:0007669"/>
    <property type="project" value="UniProtKB-SubCell"/>
</dbReference>
<evidence type="ECO:0000256" key="5">
    <source>
        <dbReference type="ARBA" id="ARBA00022692"/>
    </source>
</evidence>
<dbReference type="GO" id="GO:0016705">
    <property type="term" value="F:oxidoreductase activity, acting on paired donors, with incorporation or reduction of molecular oxygen"/>
    <property type="evidence" value="ECO:0007669"/>
    <property type="project" value="InterPro"/>
</dbReference>
<evidence type="ECO:0000256" key="4">
    <source>
        <dbReference type="ARBA" id="ARBA00022617"/>
    </source>
</evidence>
<keyword evidence="6 12" id="KW-0479">Metal-binding</keyword>
<dbReference type="RefSeq" id="XP_018691945.1">
    <property type="nucleotide sequence ID" value="XM_018839177.1"/>
</dbReference>
<dbReference type="InterPro" id="IPR002403">
    <property type="entry name" value="Cyt_P450_E_grp-IV"/>
</dbReference>
<dbReference type="Gene3D" id="1.10.630.10">
    <property type="entry name" value="Cytochrome P450"/>
    <property type="match status" value="1"/>
</dbReference>
<feature type="transmembrane region" description="Helical" evidence="13">
    <location>
        <begin position="34"/>
        <end position="52"/>
    </location>
</feature>
<dbReference type="Pfam" id="PF00067">
    <property type="entry name" value="p450"/>
    <property type="match status" value="1"/>
</dbReference>
<dbReference type="PRINTS" id="PR00465">
    <property type="entry name" value="EP450IV"/>
</dbReference>
<keyword evidence="11 13" id="KW-0472">Membrane</keyword>
<dbReference type="InterPro" id="IPR050121">
    <property type="entry name" value="Cytochrome_P450_monoxygenase"/>
</dbReference>
<keyword evidence="7 13" id="KW-1133">Transmembrane helix</keyword>
<dbReference type="GO" id="GO:0004497">
    <property type="term" value="F:monooxygenase activity"/>
    <property type="evidence" value="ECO:0007669"/>
    <property type="project" value="UniProtKB-KW"/>
</dbReference>
<dbReference type="GO" id="GO:0020037">
    <property type="term" value="F:heme binding"/>
    <property type="evidence" value="ECO:0007669"/>
    <property type="project" value="InterPro"/>
</dbReference>
<comment type="caution">
    <text evidence="14">The sequence shown here is derived from an EMBL/GenBank/DDBJ whole genome shotgun (WGS) entry which is preliminary data.</text>
</comment>
<evidence type="ECO:0000256" key="1">
    <source>
        <dbReference type="ARBA" id="ARBA00001971"/>
    </source>
</evidence>
<evidence type="ECO:0000256" key="10">
    <source>
        <dbReference type="ARBA" id="ARBA00023033"/>
    </source>
</evidence>
<dbReference type="STRING" id="1367422.A0A178ZFP0"/>
<keyword evidence="8" id="KW-0560">Oxidoreductase</keyword>
<feature type="transmembrane region" description="Helical" evidence="13">
    <location>
        <begin position="64"/>
        <end position="85"/>
    </location>
</feature>
<dbReference type="SUPFAM" id="SSF48264">
    <property type="entry name" value="Cytochrome P450"/>
    <property type="match status" value="1"/>
</dbReference>
<keyword evidence="15" id="KW-1185">Reference proteome</keyword>
<protein>
    <recommendedName>
        <fullName evidence="16">Cytochrome P450 monooxygenase</fullName>
    </recommendedName>
</protein>
<dbReference type="FunFam" id="1.10.630.10:FF:000063">
    <property type="entry name" value="Cytochrome P450 monooxygenase"/>
    <property type="match status" value="1"/>
</dbReference>
<evidence type="ECO:0000256" key="7">
    <source>
        <dbReference type="ARBA" id="ARBA00022989"/>
    </source>
</evidence>
<dbReference type="PANTHER" id="PTHR24305">
    <property type="entry name" value="CYTOCHROME P450"/>
    <property type="match status" value="1"/>
</dbReference>
<evidence type="ECO:0000256" key="9">
    <source>
        <dbReference type="ARBA" id="ARBA00023004"/>
    </source>
</evidence>
<evidence type="ECO:0000256" key="8">
    <source>
        <dbReference type="ARBA" id="ARBA00023002"/>
    </source>
</evidence>
<accession>A0A178ZFP0</accession>
<evidence type="ECO:0000256" key="11">
    <source>
        <dbReference type="ARBA" id="ARBA00023136"/>
    </source>
</evidence>
<dbReference type="AlphaFoldDB" id="A0A178ZFP0"/>
<comment type="similarity">
    <text evidence="3">Belongs to the cytochrome P450 family.</text>
</comment>
<comment type="subcellular location">
    <subcellularLocation>
        <location evidence="2">Membrane</location>
    </subcellularLocation>
</comment>
<evidence type="ECO:0000256" key="6">
    <source>
        <dbReference type="ARBA" id="ARBA00022723"/>
    </source>
</evidence>
<evidence type="ECO:0000256" key="13">
    <source>
        <dbReference type="SAM" id="Phobius"/>
    </source>
</evidence>
<organism evidence="14 15">
    <name type="scientific">Fonsecaea erecta</name>
    <dbReference type="NCBI Taxonomy" id="1367422"/>
    <lineage>
        <taxon>Eukaryota</taxon>
        <taxon>Fungi</taxon>
        <taxon>Dikarya</taxon>
        <taxon>Ascomycota</taxon>
        <taxon>Pezizomycotina</taxon>
        <taxon>Eurotiomycetes</taxon>
        <taxon>Chaetothyriomycetidae</taxon>
        <taxon>Chaetothyriales</taxon>
        <taxon>Herpotrichiellaceae</taxon>
        <taxon>Fonsecaea</taxon>
    </lineage>
</organism>
<keyword evidence="9 12" id="KW-0408">Iron</keyword>
<evidence type="ECO:0000256" key="2">
    <source>
        <dbReference type="ARBA" id="ARBA00004370"/>
    </source>
</evidence>
<dbReference type="EMBL" id="LVYI01000006">
    <property type="protein sequence ID" value="OAP58578.1"/>
    <property type="molecule type" value="Genomic_DNA"/>
</dbReference>
<evidence type="ECO:0000313" key="15">
    <source>
        <dbReference type="Proteomes" id="UP000078343"/>
    </source>
</evidence>
<gene>
    <name evidence="14" type="ORF">AYL99_07668</name>
</gene>
<dbReference type="PRINTS" id="PR00385">
    <property type="entry name" value="P450"/>
</dbReference>
<reference evidence="14 15" key="1">
    <citation type="submission" date="2016-04" db="EMBL/GenBank/DDBJ databases">
        <title>Draft genome of Fonsecaea erecta CBS 125763.</title>
        <authorList>
            <person name="Weiss V.A."/>
            <person name="Vicente V.A."/>
            <person name="Raittz R.T."/>
            <person name="Moreno L.F."/>
            <person name="De Souza E.M."/>
            <person name="Pedrosa F.O."/>
            <person name="Steffens M.B."/>
            <person name="Faoro H."/>
            <person name="Tadra-Sfeir M.Z."/>
            <person name="Najafzadeh M.J."/>
            <person name="Felipe M.S."/>
            <person name="Teixeira M."/>
            <person name="Sun J."/>
            <person name="Xi L."/>
            <person name="Gomes R."/>
            <person name="De Azevedo C.M."/>
            <person name="Salgado C.G."/>
            <person name="Da Silva M.B."/>
            <person name="Nascimento M.F."/>
            <person name="Queiroz-Telles F."/>
            <person name="Attili D.S."/>
            <person name="Gorbushina A."/>
        </authorList>
    </citation>
    <scope>NUCLEOTIDE SEQUENCE [LARGE SCALE GENOMIC DNA]</scope>
    <source>
        <strain evidence="14 15">CBS 125763</strain>
    </source>
</reference>
<evidence type="ECO:0000256" key="3">
    <source>
        <dbReference type="ARBA" id="ARBA00010617"/>
    </source>
</evidence>
<dbReference type="InterPro" id="IPR036396">
    <property type="entry name" value="Cyt_P450_sf"/>
</dbReference>
<dbReference type="OrthoDB" id="6692864at2759"/>
<dbReference type="Proteomes" id="UP000078343">
    <property type="component" value="Unassembled WGS sequence"/>
</dbReference>
<keyword evidence="4 12" id="KW-0349">Heme</keyword>
<dbReference type="GeneID" id="30011836"/>
<dbReference type="GO" id="GO:0005506">
    <property type="term" value="F:iron ion binding"/>
    <property type="evidence" value="ECO:0007669"/>
    <property type="project" value="InterPro"/>
</dbReference>
<name>A0A178ZFP0_9EURO</name>
<dbReference type="PANTHER" id="PTHR24305:SF112">
    <property type="entry name" value="L-ORNITHINE-N5-MONOOXYGENASE (EUROFUNG)"/>
    <property type="match status" value="1"/>
</dbReference>
<evidence type="ECO:0000313" key="14">
    <source>
        <dbReference type="EMBL" id="OAP58578.1"/>
    </source>
</evidence>
<evidence type="ECO:0008006" key="16">
    <source>
        <dbReference type="Google" id="ProtNLM"/>
    </source>
</evidence>
<dbReference type="CDD" id="cd11061">
    <property type="entry name" value="CYP67-like"/>
    <property type="match status" value="1"/>
</dbReference>
<proteinExistence type="inferred from homology"/>